<dbReference type="EMBL" id="BAABUJ010000017">
    <property type="protein sequence ID" value="GAA5800943.1"/>
    <property type="molecule type" value="Genomic_DNA"/>
</dbReference>
<comment type="caution">
    <text evidence="1">The sequence shown here is derived from an EMBL/GenBank/DDBJ whole genome shotgun (WGS) entry which is preliminary data.</text>
</comment>
<gene>
    <name evidence="1" type="ORF">HPULCUR_006383</name>
</gene>
<dbReference type="Proteomes" id="UP001476247">
    <property type="component" value="Unassembled WGS sequence"/>
</dbReference>
<protein>
    <submittedName>
        <fullName evidence="1">Uncharacterized protein</fullName>
    </submittedName>
</protein>
<organism evidence="1 2">
    <name type="scientific">Helicostylum pulchrum</name>
    <dbReference type="NCBI Taxonomy" id="562976"/>
    <lineage>
        <taxon>Eukaryota</taxon>
        <taxon>Fungi</taxon>
        <taxon>Fungi incertae sedis</taxon>
        <taxon>Mucoromycota</taxon>
        <taxon>Mucoromycotina</taxon>
        <taxon>Mucoromycetes</taxon>
        <taxon>Mucorales</taxon>
        <taxon>Mucorineae</taxon>
        <taxon>Mucoraceae</taxon>
        <taxon>Helicostylum</taxon>
    </lineage>
</organism>
<name>A0ABP9Y2C3_9FUNG</name>
<evidence type="ECO:0000313" key="1">
    <source>
        <dbReference type="EMBL" id="GAA5800943.1"/>
    </source>
</evidence>
<reference evidence="1 2" key="1">
    <citation type="submission" date="2024-04" db="EMBL/GenBank/DDBJ databases">
        <title>genome sequences of Mucor flavus KT1a and Helicostylum pulchrum KT1b strains isolation_sourced from the surface of a dry-aged beef.</title>
        <authorList>
            <person name="Toyotome T."/>
            <person name="Hosono M."/>
            <person name="Torimaru M."/>
            <person name="Fukuda K."/>
            <person name="Mikami N."/>
        </authorList>
    </citation>
    <scope>NUCLEOTIDE SEQUENCE [LARGE SCALE GENOMIC DNA]</scope>
    <source>
        <strain evidence="1 2">KT1b</strain>
    </source>
</reference>
<proteinExistence type="predicted"/>
<accession>A0ABP9Y2C3</accession>
<sequence>MELPEILQCRENPTVVLLIFRRAPSIDYQEGIANEIISSNQRAAVIGRRLEASSSSHQLPKQWLQSSSLLIMRNPLFVNVSEVPFSARTIRLVNNNCLDLENNSVGVKKTIKVLRSQFDSEELFVFYVYHKVLDLKMSNSELFCISEDDKNLEDNFKNKVWRPLMTELFKDTGTSFTAIKAKNDRIKPILESKEGSNVIFKILDEFRPNTQFFSLQLAGLKGNMLSTTLNDDGLYTTSNIGGTFPGPPPRMSLGIAALQSDSFDIMDAHPVKPLDCPGCLLASRLYETFKE</sequence>
<evidence type="ECO:0000313" key="2">
    <source>
        <dbReference type="Proteomes" id="UP001476247"/>
    </source>
</evidence>
<keyword evidence="2" id="KW-1185">Reference proteome</keyword>